<dbReference type="SUPFAM" id="SSF101908">
    <property type="entry name" value="Putative isomerase YbhE"/>
    <property type="match status" value="1"/>
</dbReference>
<dbReference type="SUPFAM" id="SSF48371">
    <property type="entry name" value="ARM repeat"/>
    <property type="match status" value="1"/>
</dbReference>
<feature type="repeat" description="WD" evidence="3">
    <location>
        <begin position="526"/>
        <end position="576"/>
    </location>
</feature>
<keyword evidence="5" id="KW-1185">Reference proteome</keyword>
<sequence>MKCPAVACLWPPSPPSHRISAAAVLFHNPPCLFTGGSDGAIVRWTLSGHDVRPLALLCGHTAKIAALAPCFPDAIQQVPSNSICSNSTPASLLSACENGVLCVWSAGSFRCRRRRRLPSWAGIPSHLAEHPSSPHHICIACSYGESSNTSVLIVDSGTLLIVQTVFHGSLGIGSVKFMAIVPSLEETDKDMQAVFVVDGNGKTQFLPLSKDYGGRDYECSTSANRVSSSDSLAGESSSNNGGVQAAAIARDGNLLALIYEFHCEFRSISNGTAMGEISLPCTNLGDEGSFKISGGMFLHHIDFGNASNIHICAEDFKRSFALWYSNGSATVYIISILDSSVNCEPHCEVPAVSLRSGGGSLFHFCQLNDCLLRLESTPFSIGDLLIWKPSITIWSMAEARMSRESVPEKCSSCVILGEGGFSGIPFNPTQKVDRRLKESHQNEILDSNLGIIASRKTDSGFNFENPLISCSMVFSDELYYPQYAVVYGFYSGEIKVTHLQSPSLNSNSMEEDSLHHSKLNASGCFFSGHTGAVLCLAVHRMDASSRNLRIHRILLSGSMDCTVRLWDIDSGSLLLVMHHHMAPVKQIILPSMLTERPWNDCFLSVGEDGCVALVSLETLRVERMFCGHPSYPSAVAWDSRRGYLACLCQCMSTPSDTVSTLYLWDVKTGARERIIRGSASRSMLDHFCSCINQSILGEATSSSPLILPIVDDSGFSQSQQTKTDVGTVSVSSGDILKSNRKSTDFVESSIYLTNSNKGKLASMSVINDASSNLVVNNATKHTGFQHVGQSKKHPIICSCPFPGIVSLEFDLCTLVSLQRTLNSDEQMVSQSCEHAEEQSLHNEPLKDNNFATEGLEGFFLRFSLCFLHLWDIDLELDKLLKEEMDVYKPNGFKIAAGIMGDRGSMTLMFPGLCVSLELWKSSSEYCAMRSLLIVSLAQRMIGLYHSTTVASSSLAAFYTRNFAEKVQDLKPPSLQLLVSFWQDPSEHVRMAARSLFHCAAPRFIPCPLYGQNTSRPGTPHSSVIVEENIRSEIVSWLESFDIHDWVSWIGGTNQDSMASRIIVAAALVVWYPSKVKSELAELVADRLVKLVMSMNDRFSSTAAEILAEGMEGSWKSCLGPEISQLVGDVLFQIECLSGTPADSVKYSSSMTGTIRDSLVGILLPSLACADIVGFLNVIEDQIWSTSSDSPVHLVSLKTLARITRNSPKTLALYLDKVVNYVLQTMDPSNLVMRKACLTSSLLALKEIARALPMVALNDSTTRLAVGDAIGDIDVVTIRVYAVESVTKVKILDASGLPSLLERTSNTKMATAISALSFSPDGEGLVAFSENGLMLRWWSLGTAWWEKLSRSLVPVQCTKLIFIPPWEGFSPNSSRSSIMANIVEKDGMDESEPMRYLNSTCQKALPDTAATATLPSLSPTLAAPADKSLRLQEPLLGRQGAPLGYVSTMSFLILLPPLTHTIQALEKRSSAWACKQTSFTLQQPVNRQLPLTPSVETLRGALALGTPVEMFPCDLEVTGSLPGSSLLQKCRSTQEKSKESDEAERIRLLLHNLDLSYRLRWIAGRHVLLTRHGQELGTFPM</sequence>
<evidence type="ECO:0000256" key="2">
    <source>
        <dbReference type="ARBA" id="ARBA00022737"/>
    </source>
</evidence>
<dbReference type="InterPro" id="IPR016024">
    <property type="entry name" value="ARM-type_fold"/>
</dbReference>
<dbReference type="InterPro" id="IPR036322">
    <property type="entry name" value="WD40_repeat_dom_sf"/>
</dbReference>
<evidence type="ECO:0000256" key="3">
    <source>
        <dbReference type="PROSITE-ProRule" id="PRU00221"/>
    </source>
</evidence>
<dbReference type="InterPro" id="IPR015943">
    <property type="entry name" value="WD40/YVTN_repeat-like_dom_sf"/>
</dbReference>
<accession>A0AAP0GF87</accession>
<evidence type="ECO:0008006" key="6">
    <source>
        <dbReference type="Google" id="ProtNLM"/>
    </source>
</evidence>
<dbReference type="Proteomes" id="UP001418222">
    <property type="component" value="Unassembled WGS sequence"/>
</dbReference>
<dbReference type="Gene3D" id="2.130.10.10">
    <property type="entry name" value="YVTN repeat-like/Quinoprotein amine dehydrogenase"/>
    <property type="match status" value="2"/>
</dbReference>
<dbReference type="PANTHER" id="PTHR44099:SF4">
    <property type="entry name" value="RABCONNECTIN-3B, ISOFORM A"/>
    <property type="match status" value="1"/>
</dbReference>
<dbReference type="PANTHER" id="PTHR44099">
    <property type="entry name" value="RABCONNECTIN-3B, ISOFORM A"/>
    <property type="match status" value="1"/>
</dbReference>
<dbReference type="PROSITE" id="PS00678">
    <property type="entry name" value="WD_REPEATS_1"/>
    <property type="match status" value="1"/>
</dbReference>
<dbReference type="InterPro" id="IPR001680">
    <property type="entry name" value="WD40_rpt"/>
</dbReference>
<dbReference type="GO" id="GO:0005737">
    <property type="term" value="C:cytoplasm"/>
    <property type="evidence" value="ECO:0007669"/>
    <property type="project" value="TreeGrafter"/>
</dbReference>
<comment type="caution">
    <text evidence="4">The sequence shown here is derived from an EMBL/GenBank/DDBJ whole genome shotgun (WGS) entry which is preliminary data.</text>
</comment>
<evidence type="ECO:0000313" key="4">
    <source>
        <dbReference type="EMBL" id="KAK8956913.1"/>
    </source>
</evidence>
<dbReference type="InterPro" id="IPR049916">
    <property type="entry name" value="WDR72-like"/>
</dbReference>
<dbReference type="SMART" id="SM00320">
    <property type="entry name" value="WD40"/>
    <property type="match status" value="5"/>
</dbReference>
<dbReference type="Pfam" id="PF00400">
    <property type="entry name" value="WD40"/>
    <property type="match status" value="1"/>
</dbReference>
<proteinExistence type="predicted"/>
<dbReference type="PROSITE" id="PS50082">
    <property type="entry name" value="WD_REPEATS_2"/>
    <property type="match status" value="1"/>
</dbReference>
<dbReference type="InterPro" id="IPR019775">
    <property type="entry name" value="WD40_repeat_CS"/>
</dbReference>
<reference evidence="4 5" key="1">
    <citation type="journal article" date="2022" name="Nat. Plants">
        <title>Genomes of leafy and leafless Platanthera orchids illuminate the evolution of mycoheterotrophy.</title>
        <authorList>
            <person name="Li M.H."/>
            <person name="Liu K.W."/>
            <person name="Li Z."/>
            <person name="Lu H.C."/>
            <person name="Ye Q.L."/>
            <person name="Zhang D."/>
            <person name="Wang J.Y."/>
            <person name="Li Y.F."/>
            <person name="Zhong Z.M."/>
            <person name="Liu X."/>
            <person name="Yu X."/>
            <person name="Liu D.K."/>
            <person name="Tu X.D."/>
            <person name="Liu B."/>
            <person name="Hao Y."/>
            <person name="Liao X.Y."/>
            <person name="Jiang Y.T."/>
            <person name="Sun W.H."/>
            <person name="Chen J."/>
            <person name="Chen Y.Q."/>
            <person name="Ai Y."/>
            <person name="Zhai J.W."/>
            <person name="Wu S.S."/>
            <person name="Zhou Z."/>
            <person name="Hsiao Y.Y."/>
            <person name="Wu W.L."/>
            <person name="Chen Y.Y."/>
            <person name="Lin Y.F."/>
            <person name="Hsu J.L."/>
            <person name="Li C.Y."/>
            <person name="Wang Z.W."/>
            <person name="Zhao X."/>
            <person name="Zhong W.Y."/>
            <person name="Ma X.K."/>
            <person name="Ma L."/>
            <person name="Huang J."/>
            <person name="Chen G.Z."/>
            <person name="Huang M.Z."/>
            <person name="Huang L."/>
            <person name="Peng D.H."/>
            <person name="Luo Y.B."/>
            <person name="Zou S.Q."/>
            <person name="Chen S.P."/>
            <person name="Lan S."/>
            <person name="Tsai W.C."/>
            <person name="Van de Peer Y."/>
            <person name="Liu Z.J."/>
        </authorList>
    </citation>
    <scope>NUCLEOTIDE SEQUENCE [LARGE SCALE GENOMIC DNA]</scope>
    <source>
        <strain evidence="4">Lor287</strain>
    </source>
</reference>
<dbReference type="EMBL" id="JBBWWQ010000001">
    <property type="protein sequence ID" value="KAK8956913.1"/>
    <property type="molecule type" value="Genomic_DNA"/>
</dbReference>
<keyword evidence="1 3" id="KW-0853">WD repeat</keyword>
<evidence type="ECO:0000313" key="5">
    <source>
        <dbReference type="Proteomes" id="UP001418222"/>
    </source>
</evidence>
<gene>
    <name evidence="4" type="ORF">KSP39_PZI001517</name>
</gene>
<name>A0AAP0GF87_9ASPA</name>
<keyword evidence="2" id="KW-0677">Repeat</keyword>
<organism evidence="4 5">
    <name type="scientific">Platanthera zijinensis</name>
    <dbReference type="NCBI Taxonomy" id="2320716"/>
    <lineage>
        <taxon>Eukaryota</taxon>
        <taxon>Viridiplantae</taxon>
        <taxon>Streptophyta</taxon>
        <taxon>Embryophyta</taxon>
        <taxon>Tracheophyta</taxon>
        <taxon>Spermatophyta</taxon>
        <taxon>Magnoliopsida</taxon>
        <taxon>Liliopsida</taxon>
        <taxon>Asparagales</taxon>
        <taxon>Orchidaceae</taxon>
        <taxon>Orchidoideae</taxon>
        <taxon>Orchideae</taxon>
        <taxon>Orchidinae</taxon>
        <taxon>Platanthera</taxon>
    </lineage>
</organism>
<evidence type="ECO:0000256" key="1">
    <source>
        <dbReference type="ARBA" id="ARBA00022574"/>
    </source>
</evidence>
<dbReference type="SUPFAM" id="SSF50978">
    <property type="entry name" value="WD40 repeat-like"/>
    <property type="match status" value="1"/>
</dbReference>
<protein>
    <recommendedName>
        <fullName evidence="6">WD repeat-containing protein 7</fullName>
    </recommendedName>
</protein>